<keyword evidence="2" id="KW-1133">Transmembrane helix</keyword>
<evidence type="ECO:0000256" key="2">
    <source>
        <dbReference type="SAM" id="Phobius"/>
    </source>
</evidence>
<feature type="compositionally biased region" description="Low complexity" evidence="1">
    <location>
        <begin position="628"/>
        <end position="645"/>
    </location>
</feature>
<comment type="caution">
    <text evidence="3">The sequence shown here is derived from an EMBL/GenBank/DDBJ whole genome shotgun (WGS) entry which is preliminary data.</text>
</comment>
<accession>A0A1E3G3Z1</accession>
<organism evidence="3 4">
    <name type="scientific">Fervidobacterium thailandense</name>
    <dbReference type="NCBI Taxonomy" id="1008305"/>
    <lineage>
        <taxon>Bacteria</taxon>
        <taxon>Thermotogati</taxon>
        <taxon>Thermotogota</taxon>
        <taxon>Thermotogae</taxon>
        <taxon>Thermotogales</taxon>
        <taxon>Fervidobacteriaceae</taxon>
        <taxon>Fervidobacterium</taxon>
    </lineage>
</organism>
<name>A0A1E3G3Z1_9BACT</name>
<keyword evidence="2" id="KW-0812">Transmembrane</keyword>
<sequence>MRRYRYVRKNRRYIITSALLVAIALMLLFGILFANRSVDVFENYYGDFKLLTIKEVFQYGLKTYTVQFPIFGRPRLIGFDSFRNRYTLYFENGRLTVEVGNRKIEDPEKQYERLYTLALINIVEKNAPVEVVPAEQKLLFEYVPNGKFTLLRNGGKDFVVYSGNRQDGKFVEIWFTVERARDSSFKVKVEKASLDGKILSDKELSALLSEIYKKSFNEDLVTLIKSAYLNEIKDYTLGEFAQKFADARWYVKDEAGKLVELVIADSIRLEGSKEPTTVTITLGLKLETIGQASLQYVVVNNEEIQKEKLQNFVVYLFAKQFRDFHEKESLRIVELIRNGVIQSHNVKINDLFNTIFKDQSWEVEFTPDGANVTFRGTLLGSESPTRILFVYNGKTALIQQVVSNNNVVSSKTFLNEALNRYEKLRTQSEVKASEEELVERVKQTKLVRTSPHKDNQAAFESFLNKIVWTGKLEDKTVTVSGIGTYAGKALNFEFIFDVSTVTPVLKTVRVNDQTVDETVIDYIIGKIFLVPNYEYGMLEYVKNYVVATKTLREVFGENVWTVDVKRDLVVLKTGKLSGAFRVELDGSVRCVQLAYDGRNVIDQLGELVRALESGKTIAEFFESTTIGTTPQVPQVQQTPKVPQLPKNSTDTQVGGTDKSKPETDQKNGKAPESTNIEYGQF</sequence>
<reference evidence="4" key="1">
    <citation type="submission" date="2016-04" db="EMBL/GenBank/DDBJ databases">
        <title>The genome sequence project of a novel Fervidobacterium isolate from a hot spring in Thailand.</title>
        <authorList>
            <person name="Gonzalez J.M."/>
            <person name="Cuecas A."/>
            <person name="Kanoksilapatham W."/>
        </authorList>
    </citation>
    <scope>NUCLEOTIDE SEQUENCE [LARGE SCALE GENOMIC DNA]</scope>
    <source>
        <strain evidence="4">FC2004</strain>
    </source>
</reference>
<feature type="compositionally biased region" description="Basic and acidic residues" evidence="1">
    <location>
        <begin position="657"/>
        <end position="669"/>
    </location>
</feature>
<feature type="transmembrane region" description="Helical" evidence="2">
    <location>
        <begin position="12"/>
        <end position="34"/>
    </location>
</feature>
<dbReference type="Proteomes" id="UP000094570">
    <property type="component" value="Unassembled WGS sequence"/>
</dbReference>
<dbReference type="STRING" id="1008305.A4H02_01600"/>
<evidence type="ECO:0000313" key="3">
    <source>
        <dbReference type="EMBL" id="ODN30995.1"/>
    </source>
</evidence>
<feature type="region of interest" description="Disordered" evidence="1">
    <location>
        <begin position="628"/>
        <end position="681"/>
    </location>
</feature>
<gene>
    <name evidence="3" type="ORF">A4H02_01600</name>
</gene>
<dbReference type="RefSeq" id="WP_069292420.1">
    <property type="nucleotide sequence ID" value="NZ_CP140110.1"/>
</dbReference>
<evidence type="ECO:0000256" key="1">
    <source>
        <dbReference type="SAM" id="MobiDB-lite"/>
    </source>
</evidence>
<proteinExistence type="predicted"/>
<keyword evidence="4" id="KW-1185">Reference proteome</keyword>
<dbReference type="EMBL" id="LWAF01000002">
    <property type="protein sequence ID" value="ODN30995.1"/>
    <property type="molecule type" value="Genomic_DNA"/>
</dbReference>
<feature type="compositionally biased region" description="Polar residues" evidence="1">
    <location>
        <begin position="672"/>
        <end position="681"/>
    </location>
</feature>
<dbReference type="AlphaFoldDB" id="A0A1E3G3Z1"/>
<dbReference type="OrthoDB" id="39151at2"/>
<keyword evidence="2" id="KW-0472">Membrane</keyword>
<evidence type="ECO:0000313" key="4">
    <source>
        <dbReference type="Proteomes" id="UP000094570"/>
    </source>
</evidence>
<evidence type="ECO:0008006" key="5">
    <source>
        <dbReference type="Google" id="ProtNLM"/>
    </source>
</evidence>
<protein>
    <recommendedName>
        <fullName evidence="5">DUF4340 domain-containing protein</fullName>
    </recommendedName>
</protein>